<protein>
    <submittedName>
        <fullName evidence="1">Uncharacterized protein</fullName>
    </submittedName>
</protein>
<organism evidence="1 2">
    <name type="scientific">Tsukamurella conjunctivitidis</name>
    <dbReference type="NCBI Taxonomy" id="2592068"/>
    <lineage>
        <taxon>Bacteria</taxon>
        <taxon>Bacillati</taxon>
        <taxon>Actinomycetota</taxon>
        <taxon>Actinomycetes</taxon>
        <taxon>Mycobacteriales</taxon>
        <taxon>Tsukamurellaceae</taxon>
        <taxon>Tsukamurella</taxon>
    </lineage>
</organism>
<reference evidence="1 2" key="1">
    <citation type="submission" date="2019-06" db="EMBL/GenBank/DDBJ databases">
        <title>Tsukamurella conjunctivitidis sp. nov., Tsukamurella assacharolytica sp. nov. and Tsukamurella sputae sp. nov. isolated from patients with conjunctivitis, bacteraemia (lymphoma) and respiratory infection (sputum) in Hong Kong.</title>
        <authorList>
            <person name="Teng J.L.L."/>
            <person name="Lee H.H."/>
            <person name="Fong J.Y.H."/>
            <person name="Fok K.M.N."/>
            <person name="Lau S.K.P."/>
            <person name="Woo P.C.Y."/>
        </authorList>
    </citation>
    <scope>NUCLEOTIDE SEQUENCE [LARGE SCALE GENOMIC DNA]</scope>
    <source>
        <strain evidence="1 2">HKU72</strain>
    </source>
</reference>
<dbReference type="OrthoDB" id="4376932at2"/>
<dbReference type="EMBL" id="VIGX01000025">
    <property type="protein sequence ID" value="TWS25623.1"/>
    <property type="molecule type" value="Genomic_DNA"/>
</dbReference>
<gene>
    <name evidence="1" type="ORF">FK530_22565</name>
</gene>
<keyword evidence="2" id="KW-1185">Reference proteome</keyword>
<dbReference type="AlphaFoldDB" id="A0A5C5RT29"/>
<name>A0A5C5RT29_9ACTN</name>
<evidence type="ECO:0000313" key="2">
    <source>
        <dbReference type="Proteomes" id="UP000319375"/>
    </source>
</evidence>
<dbReference type="Proteomes" id="UP000319375">
    <property type="component" value="Unassembled WGS sequence"/>
</dbReference>
<dbReference type="RefSeq" id="WP_114514749.1">
    <property type="nucleotide sequence ID" value="NZ_VIGX01000025.1"/>
</dbReference>
<accession>A0A5C5RT29</accession>
<evidence type="ECO:0000313" key="1">
    <source>
        <dbReference type="EMBL" id="TWS25623.1"/>
    </source>
</evidence>
<comment type="caution">
    <text evidence="1">The sequence shown here is derived from an EMBL/GenBank/DDBJ whole genome shotgun (WGS) entry which is preliminary data.</text>
</comment>
<proteinExistence type="predicted"/>
<sequence length="63" mass="6814">MADDEQAERRRPRGAAKLADLTLIVRVPGRPADVRVFTDAEGPDAERYAAEHGATVEPLGTVQ</sequence>